<keyword evidence="2" id="KW-1185">Reference proteome</keyword>
<organism evidence="1 2">
    <name type="scientific">Mya arenaria</name>
    <name type="common">Soft-shell clam</name>
    <dbReference type="NCBI Taxonomy" id="6604"/>
    <lineage>
        <taxon>Eukaryota</taxon>
        <taxon>Metazoa</taxon>
        <taxon>Spiralia</taxon>
        <taxon>Lophotrochozoa</taxon>
        <taxon>Mollusca</taxon>
        <taxon>Bivalvia</taxon>
        <taxon>Autobranchia</taxon>
        <taxon>Heteroconchia</taxon>
        <taxon>Euheterodonta</taxon>
        <taxon>Imparidentia</taxon>
        <taxon>Neoheterodontei</taxon>
        <taxon>Myida</taxon>
        <taxon>Myoidea</taxon>
        <taxon>Myidae</taxon>
        <taxon>Mya</taxon>
    </lineage>
</organism>
<gene>
    <name evidence="1" type="ORF">MAR_034837</name>
</gene>
<protein>
    <submittedName>
        <fullName evidence="1">Uncharacterized protein</fullName>
    </submittedName>
</protein>
<proteinExistence type="predicted"/>
<evidence type="ECO:0000313" key="1">
    <source>
        <dbReference type="EMBL" id="WAR09761.1"/>
    </source>
</evidence>
<sequence>MANISLSVTFLVTFKKRQALGHYGSCFIKKNICSRLVSSFHFGHGLNSSSYKMEKLMNTFNVT</sequence>
<dbReference type="EMBL" id="CP111018">
    <property type="protein sequence ID" value="WAR09761.1"/>
    <property type="molecule type" value="Genomic_DNA"/>
</dbReference>
<reference evidence="1" key="1">
    <citation type="submission" date="2022-11" db="EMBL/GenBank/DDBJ databases">
        <title>Centuries of genome instability and evolution in soft-shell clam transmissible cancer (bioRxiv).</title>
        <authorList>
            <person name="Hart S.F.M."/>
            <person name="Yonemitsu M.A."/>
            <person name="Giersch R.M."/>
            <person name="Beal B.F."/>
            <person name="Arriagada G."/>
            <person name="Davis B.W."/>
            <person name="Ostrander E.A."/>
            <person name="Goff S.P."/>
            <person name="Metzger M.J."/>
        </authorList>
    </citation>
    <scope>NUCLEOTIDE SEQUENCE</scope>
    <source>
        <strain evidence="1">MELC-2E11</strain>
        <tissue evidence="1">Siphon/mantle</tissue>
    </source>
</reference>
<dbReference type="Proteomes" id="UP001164746">
    <property type="component" value="Chromosome 7"/>
</dbReference>
<accession>A0ABY7ERE4</accession>
<evidence type="ECO:0000313" key="2">
    <source>
        <dbReference type="Proteomes" id="UP001164746"/>
    </source>
</evidence>
<name>A0ABY7ERE4_MYAAR</name>